<dbReference type="SUPFAM" id="SSF69705">
    <property type="entry name" value="Transcription factor NusA, N-terminal domain"/>
    <property type="match status" value="1"/>
</dbReference>
<dbReference type="GO" id="GO:0005829">
    <property type="term" value="C:cytosol"/>
    <property type="evidence" value="ECO:0007669"/>
    <property type="project" value="TreeGrafter"/>
</dbReference>
<dbReference type="EMBL" id="JACHLZ010000001">
    <property type="protein sequence ID" value="MBB5832053.1"/>
    <property type="molecule type" value="Genomic_DNA"/>
</dbReference>
<keyword evidence="6 7" id="KW-0804">Transcription</keyword>
<dbReference type="CDD" id="cd04455">
    <property type="entry name" value="S1_NusA"/>
    <property type="match status" value="1"/>
</dbReference>
<dbReference type="FunFam" id="3.30.300.20:FF:000005">
    <property type="entry name" value="Transcription termination/antitermination protein NusA"/>
    <property type="match status" value="1"/>
</dbReference>
<dbReference type="GO" id="GO:0003700">
    <property type="term" value="F:DNA-binding transcription factor activity"/>
    <property type="evidence" value="ECO:0007669"/>
    <property type="project" value="InterPro"/>
</dbReference>
<accession>A0A841ADQ2</accession>
<comment type="function">
    <text evidence="7">Participates in both transcription termination and antitermination.</text>
</comment>
<dbReference type="GO" id="GO:0031564">
    <property type="term" value="P:transcription antitermination"/>
    <property type="evidence" value="ECO:0007669"/>
    <property type="project" value="UniProtKB-UniRule"/>
</dbReference>
<reference evidence="11 12" key="1">
    <citation type="submission" date="2020-08" db="EMBL/GenBank/DDBJ databases">
        <title>Sequencing the genomes of 1000 actinobacteria strains.</title>
        <authorList>
            <person name="Klenk H.-P."/>
        </authorList>
    </citation>
    <scope>NUCLEOTIDE SEQUENCE [LARGE SCALE GENOMIC DNA]</scope>
    <source>
        <strain evidence="11 12">DSM 28796</strain>
    </source>
</reference>
<dbReference type="HAMAP" id="MF_00945_B">
    <property type="entry name" value="NusA_B"/>
    <property type="match status" value="1"/>
</dbReference>
<dbReference type="Pfam" id="PF08529">
    <property type="entry name" value="NusA_N"/>
    <property type="match status" value="1"/>
</dbReference>
<dbReference type="InterPro" id="IPR010213">
    <property type="entry name" value="TF_NusA"/>
</dbReference>
<dbReference type="SUPFAM" id="SSF50249">
    <property type="entry name" value="Nucleic acid-binding proteins"/>
    <property type="match status" value="1"/>
</dbReference>
<comment type="similarity">
    <text evidence="7">Belongs to the NusA family.</text>
</comment>
<dbReference type="GO" id="GO:0003723">
    <property type="term" value="F:RNA binding"/>
    <property type="evidence" value="ECO:0007669"/>
    <property type="project" value="UniProtKB-UniRule"/>
</dbReference>
<dbReference type="RefSeq" id="WP_184325434.1">
    <property type="nucleotide sequence ID" value="NZ_JACHLZ010000001.1"/>
</dbReference>
<organism evidence="11 12">
    <name type="scientific">Brachybacterium aquaticum</name>
    <dbReference type="NCBI Taxonomy" id="1432564"/>
    <lineage>
        <taxon>Bacteria</taxon>
        <taxon>Bacillati</taxon>
        <taxon>Actinomycetota</taxon>
        <taxon>Actinomycetes</taxon>
        <taxon>Micrococcales</taxon>
        <taxon>Dermabacteraceae</taxon>
        <taxon>Brachybacterium</taxon>
    </lineage>
</organism>
<evidence type="ECO:0000256" key="3">
    <source>
        <dbReference type="ARBA" id="ARBA00022814"/>
    </source>
</evidence>
<dbReference type="Proteomes" id="UP000588158">
    <property type="component" value="Unassembled WGS sequence"/>
</dbReference>
<dbReference type="AlphaFoldDB" id="A0A841ADQ2"/>
<keyword evidence="5 7" id="KW-0805">Transcription regulation</keyword>
<evidence type="ECO:0000313" key="12">
    <source>
        <dbReference type="Proteomes" id="UP000588158"/>
    </source>
</evidence>
<dbReference type="NCBIfam" id="TIGR01953">
    <property type="entry name" value="NusA"/>
    <property type="match status" value="1"/>
</dbReference>
<name>A0A841ADQ2_9MICO</name>
<sequence>MDIDMGALRALEREREISLPVLLDAIRSALHAAYLHTDHPVRDSEVLIDEKTGQVAVIARERNADGTILEEWDDTPENFGRVAASTARQVIFQRIRDLEDDAVLGAYADREDDIVSGIIQQGREPRMVLVDLGEVEAVLPPHERVPGEDYSHGRRLRAYVTEARRGPKGPQITLSRSHPNLVRRLFALEVPEVADGTVEIAGLAREAGHRTKMAVRATVPGVNAKGACIGPMGARVRSVMNELGGEKIDIVDFDEDPATYVAGALSPAKVTSVTVIDEVGRAVRAIVPENQLSLAIGKDGQNARLAAKLTGWKIDIRAEGAQAPAATTAPGDPGPAGD</sequence>
<evidence type="ECO:0000256" key="6">
    <source>
        <dbReference type="ARBA" id="ARBA00023163"/>
    </source>
</evidence>
<keyword evidence="4 7" id="KW-0694">RNA-binding</keyword>
<feature type="domain" description="NusA-like second KH" evidence="10">
    <location>
        <begin position="257"/>
        <end position="319"/>
    </location>
</feature>
<dbReference type="Gene3D" id="2.40.50.140">
    <property type="entry name" value="Nucleic acid-binding proteins"/>
    <property type="match status" value="1"/>
</dbReference>
<evidence type="ECO:0000256" key="2">
    <source>
        <dbReference type="ARBA" id="ARBA00022490"/>
    </source>
</evidence>
<dbReference type="InterPro" id="IPR036555">
    <property type="entry name" value="NusA_N_sf"/>
</dbReference>
<feature type="domain" description="Transcription factor NusA N-terminal" evidence="8">
    <location>
        <begin position="60"/>
        <end position="100"/>
    </location>
</feature>
<dbReference type="Pfam" id="PF26594">
    <property type="entry name" value="KH_NusA_2nd"/>
    <property type="match status" value="1"/>
</dbReference>
<dbReference type="InterPro" id="IPR012340">
    <property type="entry name" value="NA-bd_OB-fold"/>
</dbReference>
<dbReference type="InterPro" id="IPR030842">
    <property type="entry name" value="TF_NusA_bacterial"/>
</dbReference>
<keyword evidence="2 7" id="KW-0963">Cytoplasm</keyword>
<evidence type="ECO:0000259" key="10">
    <source>
        <dbReference type="Pfam" id="PF26594"/>
    </source>
</evidence>
<evidence type="ECO:0000313" key="11">
    <source>
        <dbReference type="EMBL" id="MBB5832053.1"/>
    </source>
</evidence>
<dbReference type="PANTHER" id="PTHR22648:SF0">
    <property type="entry name" value="TRANSCRIPTION TERMINATION_ANTITERMINATION PROTEIN NUSA"/>
    <property type="match status" value="1"/>
</dbReference>
<evidence type="ECO:0000256" key="4">
    <source>
        <dbReference type="ARBA" id="ARBA00022884"/>
    </source>
</evidence>
<dbReference type="PROSITE" id="PS50084">
    <property type="entry name" value="KH_TYPE_1"/>
    <property type="match status" value="1"/>
</dbReference>
<keyword evidence="12" id="KW-1185">Reference proteome</keyword>
<comment type="subcellular location">
    <subcellularLocation>
        <location evidence="7">Cytoplasm</location>
    </subcellularLocation>
</comment>
<dbReference type="Pfam" id="PF13184">
    <property type="entry name" value="KH_NusA_1st"/>
    <property type="match status" value="1"/>
</dbReference>
<evidence type="ECO:0000259" key="8">
    <source>
        <dbReference type="Pfam" id="PF08529"/>
    </source>
</evidence>
<dbReference type="FunFam" id="3.30.300.20:FF:000002">
    <property type="entry name" value="Transcription termination/antitermination protein NusA"/>
    <property type="match status" value="1"/>
</dbReference>
<keyword evidence="3 7" id="KW-0889">Transcription antitermination</keyword>
<feature type="domain" description="Transcription factor NusA first KH" evidence="9">
    <location>
        <begin position="176"/>
        <end position="252"/>
    </location>
</feature>
<dbReference type="CDD" id="cd22529">
    <property type="entry name" value="KH-II_NusA_rpt2"/>
    <property type="match status" value="1"/>
</dbReference>
<dbReference type="InterPro" id="IPR058582">
    <property type="entry name" value="KH_NusA_2nd"/>
</dbReference>
<evidence type="ECO:0000256" key="1">
    <source>
        <dbReference type="ARBA" id="ARBA00022472"/>
    </source>
</evidence>
<evidence type="ECO:0000256" key="5">
    <source>
        <dbReference type="ARBA" id="ARBA00023015"/>
    </source>
</evidence>
<dbReference type="GO" id="GO:0006353">
    <property type="term" value="P:DNA-templated transcription termination"/>
    <property type="evidence" value="ECO:0007669"/>
    <property type="project" value="UniProtKB-UniRule"/>
</dbReference>
<dbReference type="SUPFAM" id="SSF54814">
    <property type="entry name" value="Prokaryotic type KH domain (KH-domain type II)"/>
    <property type="match status" value="2"/>
</dbReference>
<dbReference type="InterPro" id="IPR013735">
    <property type="entry name" value="TF_NusA_N"/>
</dbReference>
<comment type="subunit">
    <text evidence="7">Monomer. Binds directly to the core enzyme of the DNA-dependent RNA polymerase and to nascent RNA.</text>
</comment>
<evidence type="ECO:0000256" key="7">
    <source>
        <dbReference type="HAMAP-Rule" id="MF_00945"/>
    </source>
</evidence>
<proteinExistence type="inferred from homology"/>
<dbReference type="InterPro" id="IPR009019">
    <property type="entry name" value="KH_sf_prok-type"/>
</dbReference>
<comment type="caution">
    <text evidence="11">The sequence shown here is derived from an EMBL/GenBank/DDBJ whole genome shotgun (WGS) entry which is preliminary data.</text>
</comment>
<dbReference type="Gene3D" id="3.30.1480.10">
    <property type="entry name" value="NusA, N-terminal domain"/>
    <property type="match status" value="1"/>
</dbReference>
<dbReference type="InterPro" id="IPR015946">
    <property type="entry name" value="KH_dom-like_a/b"/>
</dbReference>
<evidence type="ECO:0000259" key="9">
    <source>
        <dbReference type="Pfam" id="PF13184"/>
    </source>
</evidence>
<protein>
    <recommendedName>
        <fullName evidence="7">Transcription termination/antitermination protein NusA</fullName>
    </recommendedName>
</protein>
<dbReference type="PANTHER" id="PTHR22648">
    <property type="entry name" value="TRANSCRIPTION TERMINATION FACTOR NUSA"/>
    <property type="match status" value="1"/>
</dbReference>
<gene>
    <name evidence="7" type="primary">nusA</name>
    <name evidence="11" type="ORF">HNR70_001866</name>
</gene>
<dbReference type="CDD" id="cd02134">
    <property type="entry name" value="KH-II_NusA_rpt1"/>
    <property type="match status" value="1"/>
</dbReference>
<keyword evidence="1 7" id="KW-0806">Transcription termination</keyword>
<dbReference type="InterPro" id="IPR025249">
    <property type="entry name" value="TF_NusA_KH_1st"/>
</dbReference>
<dbReference type="Gene3D" id="3.30.300.20">
    <property type="match status" value="2"/>
</dbReference>